<dbReference type="InterPro" id="IPR012999">
    <property type="entry name" value="Pyr_OxRdtase_I_AS"/>
</dbReference>
<evidence type="ECO:0000256" key="12">
    <source>
        <dbReference type="ARBA" id="ARBA00049187"/>
    </source>
</evidence>
<name>A0ABQ1W9R6_9BACL</name>
<sequence>MAITCDVAVLGGGTGGYIAAIRAAQLGKEVVIIEQDKLGGTCLHRGCIPSKALLRSAELYAQMKESASYGIETSGLTLVFPKVQERKQAIVEQLHKGVQYLMKKNKITVIQGKGRVIGPSIFSPKSGAVAVELSDGEMETVVPANLIIATGSRPRILPGLTPDGQYLLSSDEALLLEELPKSMIIVGGGVIGVEWASLLHDFGVEITVVEAADQLLPAEDEEVARELQKQLQKRGITVLTGVKVLSDTYSVSEGQVHISALQGDRTIELSGDKLLISIGRQANVENIGLENTDIALDHGFIRVNEHMQTTEPHIYAIGDCIGGLQLAHAASHEGLVAAHHIADEVAHYDENQVPRCVYSRPEVASVGLTEKDARAKGHQVKIGKAPFSVIGKALVHGEKEGFVKIVTDAQSNDILGVQMIGNQVTELINQAALATLLDATPWELGQAVIAHPSLSEIIGEAALAVDGQNINF</sequence>
<evidence type="ECO:0000256" key="11">
    <source>
        <dbReference type="ARBA" id="ARBA00023284"/>
    </source>
</evidence>
<dbReference type="InterPro" id="IPR023753">
    <property type="entry name" value="FAD/NAD-binding_dom"/>
</dbReference>
<keyword evidence="6 13" id="KW-0285">Flavoprotein</keyword>
<dbReference type="InterPro" id="IPR001100">
    <property type="entry name" value="Pyr_nuc-diS_OxRdtase"/>
</dbReference>
<comment type="subcellular location">
    <subcellularLocation>
        <location evidence="1">Cytoplasm</location>
    </subcellularLocation>
</comment>
<evidence type="ECO:0000256" key="9">
    <source>
        <dbReference type="ARBA" id="ARBA00023027"/>
    </source>
</evidence>
<comment type="caution">
    <text evidence="16">The sequence shown here is derived from an EMBL/GenBank/DDBJ whole genome shotgun (WGS) entry which is preliminary data.</text>
</comment>
<dbReference type="EC" id="1.8.1.4" evidence="3 13"/>
<accession>A0ABQ1W9R6</accession>
<keyword evidence="10" id="KW-1015">Disulfide bond</keyword>
<evidence type="ECO:0000259" key="14">
    <source>
        <dbReference type="Pfam" id="PF02852"/>
    </source>
</evidence>
<dbReference type="PANTHER" id="PTHR22912:SF217">
    <property type="entry name" value="DIHYDROLIPOYL DEHYDROGENASE"/>
    <property type="match status" value="1"/>
</dbReference>
<dbReference type="InterPro" id="IPR036188">
    <property type="entry name" value="FAD/NAD-bd_sf"/>
</dbReference>
<gene>
    <name evidence="16" type="primary">bfmBC</name>
    <name evidence="16" type="ORF">GCM10010913_46630</name>
</gene>
<dbReference type="InterPro" id="IPR006258">
    <property type="entry name" value="Lipoamide_DH"/>
</dbReference>
<evidence type="ECO:0000256" key="1">
    <source>
        <dbReference type="ARBA" id="ARBA00004496"/>
    </source>
</evidence>
<evidence type="ECO:0000256" key="7">
    <source>
        <dbReference type="ARBA" id="ARBA00022827"/>
    </source>
</evidence>
<proteinExistence type="inferred from homology"/>
<dbReference type="EMBL" id="BMIW01000055">
    <property type="protein sequence ID" value="GGG19190.1"/>
    <property type="molecule type" value="Genomic_DNA"/>
</dbReference>
<organism evidence="16 17">
    <name type="scientific">Paenibacillus aceti</name>
    <dbReference type="NCBI Taxonomy" id="1820010"/>
    <lineage>
        <taxon>Bacteria</taxon>
        <taxon>Bacillati</taxon>
        <taxon>Bacillota</taxon>
        <taxon>Bacilli</taxon>
        <taxon>Bacillales</taxon>
        <taxon>Paenibacillaceae</taxon>
        <taxon>Paenibacillus</taxon>
    </lineage>
</organism>
<keyword evidence="9 13" id="KW-0520">NAD</keyword>
<dbReference type="Proteomes" id="UP000608420">
    <property type="component" value="Unassembled WGS sequence"/>
</dbReference>
<evidence type="ECO:0000256" key="6">
    <source>
        <dbReference type="ARBA" id="ARBA00022630"/>
    </source>
</evidence>
<keyword evidence="8 13" id="KW-0560">Oxidoreductase</keyword>
<evidence type="ECO:0000313" key="16">
    <source>
        <dbReference type="EMBL" id="GGG19190.1"/>
    </source>
</evidence>
<dbReference type="PANTHER" id="PTHR22912">
    <property type="entry name" value="DISULFIDE OXIDOREDUCTASE"/>
    <property type="match status" value="1"/>
</dbReference>
<keyword evidence="17" id="KW-1185">Reference proteome</keyword>
<evidence type="ECO:0000256" key="10">
    <source>
        <dbReference type="ARBA" id="ARBA00023157"/>
    </source>
</evidence>
<comment type="catalytic activity">
    <reaction evidence="12 13">
        <text>N(6)-[(R)-dihydrolipoyl]-L-lysyl-[protein] + NAD(+) = N(6)-[(R)-lipoyl]-L-lysyl-[protein] + NADH + H(+)</text>
        <dbReference type="Rhea" id="RHEA:15045"/>
        <dbReference type="Rhea" id="RHEA-COMP:10474"/>
        <dbReference type="Rhea" id="RHEA-COMP:10475"/>
        <dbReference type="ChEBI" id="CHEBI:15378"/>
        <dbReference type="ChEBI" id="CHEBI:57540"/>
        <dbReference type="ChEBI" id="CHEBI:57945"/>
        <dbReference type="ChEBI" id="CHEBI:83099"/>
        <dbReference type="ChEBI" id="CHEBI:83100"/>
        <dbReference type="EC" id="1.8.1.4"/>
    </reaction>
</comment>
<dbReference type="InterPro" id="IPR004099">
    <property type="entry name" value="Pyr_nucl-diS_OxRdtase_dimer"/>
</dbReference>
<keyword evidence="5" id="KW-0963">Cytoplasm</keyword>
<keyword evidence="11 13" id="KW-0676">Redox-active center</keyword>
<dbReference type="PRINTS" id="PR00368">
    <property type="entry name" value="FADPNR"/>
</dbReference>
<dbReference type="Pfam" id="PF07992">
    <property type="entry name" value="Pyr_redox_2"/>
    <property type="match status" value="1"/>
</dbReference>
<dbReference type="PIRSF" id="PIRSF000350">
    <property type="entry name" value="Mercury_reductase_MerA"/>
    <property type="match status" value="1"/>
</dbReference>
<evidence type="ECO:0000256" key="4">
    <source>
        <dbReference type="ARBA" id="ARBA00016961"/>
    </source>
</evidence>
<dbReference type="SUPFAM" id="SSF51905">
    <property type="entry name" value="FAD/NAD(P)-binding domain"/>
    <property type="match status" value="1"/>
</dbReference>
<keyword evidence="7 13" id="KW-0274">FAD</keyword>
<dbReference type="PROSITE" id="PS00076">
    <property type="entry name" value="PYRIDINE_REDOX_1"/>
    <property type="match status" value="1"/>
</dbReference>
<dbReference type="InterPro" id="IPR050151">
    <property type="entry name" value="Class-I_Pyr_Nuc-Dis_Oxidored"/>
</dbReference>
<dbReference type="Gene3D" id="3.30.390.30">
    <property type="match status" value="1"/>
</dbReference>
<dbReference type="PRINTS" id="PR00411">
    <property type="entry name" value="PNDRDTASEI"/>
</dbReference>
<comment type="cofactor">
    <cofactor evidence="13">
        <name>FAD</name>
        <dbReference type="ChEBI" id="CHEBI:57692"/>
    </cofactor>
    <text evidence="13">Binds 1 FAD per subunit.</text>
</comment>
<comment type="similarity">
    <text evidence="2 13">Belongs to the class-I pyridine nucleotide-disulfide oxidoreductase family.</text>
</comment>
<evidence type="ECO:0000256" key="3">
    <source>
        <dbReference type="ARBA" id="ARBA00012608"/>
    </source>
</evidence>
<evidence type="ECO:0000256" key="13">
    <source>
        <dbReference type="RuleBase" id="RU003692"/>
    </source>
</evidence>
<dbReference type="NCBIfam" id="TIGR01350">
    <property type="entry name" value="lipoamide_DH"/>
    <property type="match status" value="1"/>
</dbReference>
<reference evidence="17" key="1">
    <citation type="journal article" date="2019" name="Int. J. Syst. Evol. Microbiol.">
        <title>The Global Catalogue of Microorganisms (GCM) 10K type strain sequencing project: providing services to taxonomists for standard genome sequencing and annotation.</title>
        <authorList>
            <consortium name="The Broad Institute Genomics Platform"/>
            <consortium name="The Broad Institute Genome Sequencing Center for Infectious Disease"/>
            <person name="Wu L."/>
            <person name="Ma J."/>
        </authorList>
    </citation>
    <scope>NUCLEOTIDE SEQUENCE [LARGE SCALE GENOMIC DNA]</scope>
    <source>
        <strain evidence="17">CGMCC 1.15420</strain>
    </source>
</reference>
<evidence type="ECO:0000313" key="17">
    <source>
        <dbReference type="Proteomes" id="UP000608420"/>
    </source>
</evidence>
<comment type="miscellaneous">
    <text evidence="13">The active site is a redox-active disulfide bond.</text>
</comment>
<evidence type="ECO:0000256" key="2">
    <source>
        <dbReference type="ARBA" id="ARBA00007532"/>
    </source>
</evidence>
<feature type="domain" description="FAD/NAD(P)-binding" evidence="15">
    <location>
        <begin position="6"/>
        <end position="334"/>
    </location>
</feature>
<feature type="domain" description="Pyridine nucleotide-disulphide oxidoreductase dimerisation" evidence="14">
    <location>
        <begin position="353"/>
        <end position="462"/>
    </location>
</feature>
<dbReference type="InterPro" id="IPR016156">
    <property type="entry name" value="FAD/NAD-linked_Rdtase_dimer_sf"/>
</dbReference>
<evidence type="ECO:0000256" key="5">
    <source>
        <dbReference type="ARBA" id="ARBA00022490"/>
    </source>
</evidence>
<dbReference type="Gene3D" id="3.50.50.60">
    <property type="entry name" value="FAD/NAD(P)-binding domain"/>
    <property type="match status" value="2"/>
</dbReference>
<evidence type="ECO:0000259" key="15">
    <source>
        <dbReference type="Pfam" id="PF07992"/>
    </source>
</evidence>
<dbReference type="RefSeq" id="WP_120462348.1">
    <property type="nucleotide sequence ID" value="NZ_BMIW01000055.1"/>
</dbReference>
<evidence type="ECO:0000256" key="8">
    <source>
        <dbReference type="ARBA" id="ARBA00023002"/>
    </source>
</evidence>
<protein>
    <recommendedName>
        <fullName evidence="4 13">Dihydrolipoyl dehydrogenase</fullName>
        <ecNumber evidence="3 13">1.8.1.4</ecNumber>
    </recommendedName>
</protein>
<dbReference type="Pfam" id="PF02852">
    <property type="entry name" value="Pyr_redox_dim"/>
    <property type="match status" value="1"/>
</dbReference>
<dbReference type="SUPFAM" id="SSF55424">
    <property type="entry name" value="FAD/NAD-linked reductases, dimerisation (C-terminal) domain"/>
    <property type="match status" value="1"/>
</dbReference>